<dbReference type="EMBL" id="RCZK01000035">
    <property type="protein sequence ID" value="TPG04147.1"/>
    <property type="molecule type" value="Genomic_DNA"/>
</dbReference>
<keyword evidence="3" id="KW-1185">Reference proteome</keyword>
<gene>
    <name evidence="2" type="ORF">EAH84_15540</name>
</gene>
<reference evidence="2 3" key="1">
    <citation type="journal article" date="2019" name="Environ. Microbiol.">
        <title>Species interactions and distinct microbial communities in high Arctic permafrost affected cryosols are associated with the CH4 and CO2 gas fluxes.</title>
        <authorList>
            <person name="Altshuler I."/>
            <person name="Hamel J."/>
            <person name="Turney S."/>
            <person name="Magnuson E."/>
            <person name="Levesque R."/>
            <person name="Greer C."/>
            <person name="Whyte L.G."/>
        </authorList>
    </citation>
    <scope>NUCLEOTIDE SEQUENCE [LARGE SCALE GENOMIC DNA]</scope>
    <source>
        <strain evidence="2 3">S5.1</strain>
    </source>
</reference>
<name>A0A502BTI2_9SPHN</name>
<accession>A0A502BTI2</accession>
<proteinExistence type="predicted"/>
<dbReference type="Proteomes" id="UP000318413">
    <property type="component" value="Unassembled WGS sequence"/>
</dbReference>
<evidence type="ECO:0000313" key="3">
    <source>
        <dbReference type="Proteomes" id="UP000318413"/>
    </source>
</evidence>
<comment type="caution">
    <text evidence="2">The sequence shown here is derived from an EMBL/GenBank/DDBJ whole genome shotgun (WGS) entry which is preliminary data.</text>
</comment>
<protein>
    <submittedName>
        <fullName evidence="2">Uncharacterized protein</fullName>
    </submittedName>
</protein>
<sequence>MPRARAMPSPRWRGRHMLDGALYPRLRAAVRLDDRPAAPALTLGDTDVEFRGVPRALLADVIGRFSGRETLDAICARYPERATSVVRLIAAELLTRRMLLLAQSGRDSWPADPAGTTWRYILDRVPNPVEAFGRWRTEPVVVTGRGRSFAMAVAGMLDAGVGSLAIGPDDDASRLNLADRLTAQADCDSGFAWRWIAPTDPIDPQAVMVRAVDDDPIAGDGWAAPVCRHAGRSVIAGTTRRGGMVTRAPEDWQARDATGDTAPMSPYAFAVLGSMAAFQALNATIADDAQPAGLLPLSGATLIRPDGSFVGADASPMLVLAPSEDGDARRSGSAPARSPRQRERERWIAWSQPFFMAHTPLLAWADEASLSVFPLAHRALDVLPDEGGPRLAVWAASPSEVTVRAIRRGLEAAADQVEGTTCHAVAADIAHRLDRLGELPVRDFVVGRYRQIDGNG</sequence>
<evidence type="ECO:0000256" key="1">
    <source>
        <dbReference type="SAM" id="MobiDB-lite"/>
    </source>
</evidence>
<dbReference type="AlphaFoldDB" id="A0A502BTI2"/>
<organism evidence="2 3">
    <name type="scientific">Sphingomonas oligophenolica</name>
    <dbReference type="NCBI Taxonomy" id="301154"/>
    <lineage>
        <taxon>Bacteria</taxon>
        <taxon>Pseudomonadati</taxon>
        <taxon>Pseudomonadota</taxon>
        <taxon>Alphaproteobacteria</taxon>
        <taxon>Sphingomonadales</taxon>
        <taxon>Sphingomonadaceae</taxon>
        <taxon>Sphingomonas</taxon>
    </lineage>
</organism>
<evidence type="ECO:0000313" key="2">
    <source>
        <dbReference type="EMBL" id="TPG04147.1"/>
    </source>
</evidence>
<feature type="region of interest" description="Disordered" evidence="1">
    <location>
        <begin position="322"/>
        <end position="343"/>
    </location>
</feature>